<dbReference type="GO" id="GO:0016746">
    <property type="term" value="F:acyltransferase activity"/>
    <property type="evidence" value="ECO:0007669"/>
    <property type="project" value="UniProtKB-KW"/>
</dbReference>
<proteinExistence type="predicted"/>
<sequence>MQAFSGQRIFGLDVLRATAIVLVLFSSIYFIVPDIQGLILQLMSLAGVIGIEIFFVFSGFLIGRVFYKLYLQDDFSFATIKQFFIKRWIRVLPNYFLALVINIIIVLFMGSDLPHDLWKYFVFLQNFTSEPSSFFFYESWSISIGEFSAVVGPLLLYFLLVIKGGKNPNPKLLLFLTLCIIGVFLITKWVYAINDDVKTMEAWSKNLKTAVIYRIDAVYYGVLAAYISMAKPNLWKKCKFITLFLGLVLCFVLYVVVPGNYWFINTHPIFWNLWYLPLNSVIILLILPFFSQWKLDVPFFVKPIQFLSTIAYAVYVIHLSTVLRLMSHFLPSENLPKFDSIVYIMVYISVLILFGYLIHHYFERPIKRRLTNKKK</sequence>
<dbReference type="PANTHER" id="PTHR23028">
    <property type="entry name" value="ACETYLTRANSFERASE"/>
    <property type="match status" value="1"/>
</dbReference>
<keyword evidence="1" id="KW-0472">Membrane</keyword>
<feature type="transmembrane region" description="Helical" evidence="1">
    <location>
        <begin position="299"/>
        <end position="320"/>
    </location>
</feature>
<feature type="transmembrane region" description="Helical" evidence="1">
    <location>
        <begin position="211"/>
        <end position="228"/>
    </location>
</feature>
<feature type="transmembrane region" description="Helical" evidence="1">
    <location>
        <begin position="88"/>
        <end position="110"/>
    </location>
</feature>
<name>A0ABV6QBE9_9FLAO</name>
<gene>
    <name evidence="3" type="ORF">ACFFGA_13445</name>
</gene>
<dbReference type="Proteomes" id="UP001589832">
    <property type="component" value="Unassembled WGS sequence"/>
</dbReference>
<dbReference type="RefSeq" id="WP_386064844.1">
    <property type="nucleotide sequence ID" value="NZ_JBHLTQ010000006.1"/>
</dbReference>
<dbReference type="EC" id="2.3.-.-" evidence="3"/>
<dbReference type="InterPro" id="IPR002656">
    <property type="entry name" value="Acyl_transf_3_dom"/>
</dbReference>
<feature type="transmembrane region" description="Helical" evidence="1">
    <location>
        <begin position="240"/>
        <end position="263"/>
    </location>
</feature>
<evidence type="ECO:0000256" key="1">
    <source>
        <dbReference type="SAM" id="Phobius"/>
    </source>
</evidence>
<feature type="transmembrane region" description="Helical" evidence="1">
    <location>
        <begin position="340"/>
        <end position="359"/>
    </location>
</feature>
<evidence type="ECO:0000259" key="2">
    <source>
        <dbReference type="Pfam" id="PF01757"/>
    </source>
</evidence>
<feature type="domain" description="Acyltransferase 3" evidence="2">
    <location>
        <begin position="11"/>
        <end position="359"/>
    </location>
</feature>
<feature type="transmembrane region" description="Helical" evidence="1">
    <location>
        <begin position="269"/>
        <end position="287"/>
    </location>
</feature>
<comment type="caution">
    <text evidence="3">The sequence shown here is derived from an EMBL/GenBank/DDBJ whole genome shotgun (WGS) entry which is preliminary data.</text>
</comment>
<dbReference type="InterPro" id="IPR050879">
    <property type="entry name" value="Acyltransferase_3"/>
</dbReference>
<feature type="transmembrane region" description="Helical" evidence="1">
    <location>
        <begin position="12"/>
        <end position="32"/>
    </location>
</feature>
<feature type="transmembrane region" description="Helical" evidence="1">
    <location>
        <begin position="38"/>
        <end position="67"/>
    </location>
</feature>
<protein>
    <submittedName>
        <fullName evidence="3">Acyltransferase family protein</fullName>
        <ecNumber evidence="3">2.3.-.-</ecNumber>
    </submittedName>
</protein>
<dbReference type="EMBL" id="JBHLTQ010000006">
    <property type="protein sequence ID" value="MFC0605569.1"/>
    <property type="molecule type" value="Genomic_DNA"/>
</dbReference>
<feature type="transmembrane region" description="Helical" evidence="1">
    <location>
        <begin position="172"/>
        <end position="191"/>
    </location>
</feature>
<keyword evidence="1" id="KW-0812">Transmembrane</keyword>
<evidence type="ECO:0000313" key="3">
    <source>
        <dbReference type="EMBL" id="MFC0605569.1"/>
    </source>
</evidence>
<keyword evidence="3" id="KW-0808">Transferase</keyword>
<dbReference type="Pfam" id="PF01757">
    <property type="entry name" value="Acyl_transf_3"/>
    <property type="match status" value="1"/>
</dbReference>
<reference evidence="3 4" key="1">
    <citation type="submission" date="2024-09" db="EMBL/GenBank/DDBJ databases">
        <authorList>
            <person name="Sun Q."/>
            <person name="Mori K."/>
        </authorList>
    </citation>
    <scope>NUCLEOTIDE SEQUENCE [LARGE SCALE GENOMIC DNA]</scope>
    <source>
        <strain evidence="3 4">NCAIM B.02481</strain>
    </source>
</reference>
<accession>A0ABV6QBE9</accession>
<keyword evidence="4" id="KW-1185">Reference proteome</keyword>
<keyword evidence="3" id="KW-0012">Acyltransferase</keyword>
<evidence type="ECO:0000313" key="4">
    <source>
        <dbReference type="Proteomes" id="UP001589832"/>
    </source>
</evidence>
<organism evidence="3 4">
    <name type="scientific">Winogradskyella pulchriflava</name>
    <dbReference type="NCBI Taxonomy" id="1110688"/>
    <lineage>
        <taxon>Bacteria</taxon>
        <taxon>Pseudomonadati</taxon>
        <taxon>Bacteroidota</taxon>
        <taxon>Flavobacteriia</taxon>
        <taxon>Flavobacteriales</taxon>
        <taxon>Flavobacteriaceae</taxon>
        <taxon>Winogradskyella</taxon>
    </lineage>
</organism>
<dbReference type="PANTHER" id="PTHR23028:SF53">
    <property type="entry name" value="ACYL_TRANSF_3 DOMAIN-CONTAINING PROTEIN"/>
    <property type="match status" value="1"/>
</dbReference>
<keyword evidence="1" id="KW-1133">Transmembrane helix</keyword>
<feature type="transmembrane region" description="Helical" evidence="1">
    <location>
        <begin position="140"/>
        <end position="160"/>
    </location>
</feature>